<dbReference type="GO" id="GO:0000976">
    <property type="term" value="F:transcription cis-regulatory region binding"/>
    <property type="evidence" value="ECO:0007669"/>
    <property type="project" value="TreeGrafter"/>
</dbReference>
<protein>
    <recommendedName>
        <fullName evidence="4">Zn(2)-C6 fungal-type domain-containing protein</fullName>
    </recommendedName>
</protein>
<organism evidence="5 6">
    <name type="scientific">Setomelanomma holmii</name>
    <dbReference type="NCBI Taxonomy" id="210430"/>
    <lineage>
        <taxon>Eukaryota</taxon>
        <taxon>Fungi</taxon>
        <taxon>Dikarya</taxon>
        <taxon>Ascomycota</taxon>
        <taxon>Pezizomycotina</taxon>
        <taxon>Dothideomycetes</taxon>
        <taxon>Pleosporomycetidae</taxon>
        <taxon>Pleosporales</taxon>
        <taxon>Pleosporineae</taxon>
        <taxon>Phaeosphaeriaceae</taxon>
        <taxon>Setomelanomma</taxon>
    </lineage>
</organism>
<evidence type="ECO:0000256" key="3">
    <source>
        <dbReference type="SAM" id="MobiDB-lite"/>
    </source>
</evidence>
<dbReference type="Gene3D" id="4.10.240.10">
    <property type="entry name" value="Zn(2)-C6 fungal-type DNA-binding domain"/>
    <property type="match status" value="1"/>
</dbReference>
<feature type="compositionally biased region" description="Low complexity" evidence="3">
    <location>
        <begin position="74"/>
        <end position="88"/>
    </location>
</feature>
<evidence type="ECO:0000256" key="2">
    <source>
        <dbReference type="ARBA" id="ARBA00023242"/>
    </source>
</evidence>
<dbReference type="AlphaFoldDB" id="A0A9P4GYP8"/>
<dbReference type="GO" id="GO:0005634">
    <property type="term" value="C:nucleus"/>
    <property type="evidence" value="ECO:0007669"/>
    <property type="project" value="UniProtKB-SubCell"/>
</dbReference>
<dbReference type="OrthoDB" id="3509362at2759"/>
<feature type="domain" description="Zn(2)-C6 fungal-type" evidence="4">
    <location>
        <begin position="10"/>
        <end position="38"/>
    </location>
</feature>
<reference evidence="5" key="1">
    <citation type="journal article" date="2020" name="Stud. Mycol.">
        <title>101 Dothideomycetes genomes: a test case for predicting lifestyles and emergence of pathogens.</title>
        <authorList>
            <person name="Haridas S."/>
            <person name="Albert R."/>
            <person name="Binder M."/>
            <person name="Bloem J."/>
            <person name="Labutti K."/>
            <person name="Salamov A."/>
            <person name="Andreopoulos B."/>
            <person name="Baker S."/>
            <person name="Barry K."/>
            <person name="Bills G."/>
            <person name="Bluhm B."/>
            <person name="Cannon C."/>
            <person name="Castanera R."/>
            <person name="Culley D."/>
            <person name="Daum C."/>
            <person name="Ezra D."/>
            <person name="Gonzalez J."/>
            <person name="Henrissat B."/>
            <person name="Kuo A."/>
            <person name="Liang C."/>
            <person name="Lipzen A."/>
            <person name="Lutzoni F."/>
            <person name="Magnuson J."/>
            <person name="Mondo S."/>
            <person name="Nolan M."/>
            <person name="Ohm R."/>
            <person name="Pangilinan J."/>
            <person name="Park H.-J."/>
            <person name="Ramirez L."/>
            <person name="Alfaro M."/>
            <person name="Sun H."/>
            <person name="Tritt A."/>
            <person name="Yoshinaga Y."/>
            <person name="Zwiers L.-H."/>
            <person name="Turgeon B."/>
            <person name="Goodwin S."/>
            <person name="Spatafora J."/>
            <person name="Crous P."/>
            <person name="Grigoriev I."/>
        </authorList>
    </citation>
    <scope>NUCLEOTIDE SEQUENCE</scope>
    <source>
        <strain evidence="5">CBS 110217</strain>
    </source>
</reference>
<dbReference type="EMBL" id="ML978308">
    <property type="protein sequence ID" value="KAF2024129.1"/>
    <property type="molecule type" value="Genomic_DNA"/>
</dbReference>
<dbReference type="GO" id="GO:0000981">
    <property type="term" value="F:DNA-binding transcription factor activity, RNA polymerase II-specific"/>
    <property type="evidence" value="ECO:0007669"/>
    <property type="project" value="InterPro"/>
</dbReference>
<comment type="caution">
    <text evidence="5">The sequence shown here is derived from an EMBL/GenBank/DDBJ whole genome shotgun (WGS) entry which is preliminary data.</text>
</comment>
<evidence type="ECO:0000313" key="6">
    <source>
        <dbReference type="Proteomes" id="UP000799777"/>
    </source>
</evidence>
<dbReference type="SUPFAM" id="SSF57701">
    <property type="entry name" value="Zn2/Cys6 DNA-binding domain"/>
    <property type="match status" value="1"/>
</dbReference>
<dbReference type="InterPro" id="IPR021858">
    <property type="entry name" value="Fun_TF"/>
</dbReference>
<dbReference type="PANTHER" id="PTHR37534:SF15">
    <property type="entry name" value="ZN(II)2CYS6 TRANSCRIPTION FACTOR (EUROFUNG)"/>
    <property type="match status" value="1"/>
</dbReference>
<evidence type="ECO:0000259" key="4">
    <source>
        <dbReference type="PROSITE" id="PS50048"/>
    </source>
</evidence>
<dbReference type="PANTHER" id="PTHR37534">
    <property type="entry name" value="TRANSCRIPTIONAL ACTIVATOR PROTEIN UGA3"/>
    <property type="match status" value="1"/>
</dbReference>
<dbReference type="SMART" id="SM00066">
    <property type="entry name" value="GAL4"/>
    <property type="match status" value="1"/>
</dbReference>
<comment type="subcellular location">
    <subcellularLocation>
        <location evidence="1">Nucleus</location>
    </subcellularLocation>
</comment>
<evidence type="ECO:0000313" key="5">
    <source>
        <dbReference type="EMBL" id="KAF2024129.1"/>
    </source>
</evidence>
<name>A0A9P4GYP8_9PLEO</name>
<dbReference type="PROSITE" id="PS50048">
    <property type="entry name" value="ZN2_CY6_FUNGAL_2"/>
    <property type="match status" value="1"/>
</dbReference>
<sequence>MATHKRSRTGCWTCREAGYKCDEQKPHCGRCMRLKITCKGYGVKLKWQDGNISTPAKKPRRTKRKTSMDQDKGSSPTSTLSIPSTTATYTSPSFGEPSPDSTYSLPLLPLASSPSSSSLLSSDRWLLHYWVERLSNLISVAPRKEHVTPFQLHLTAMVHDSAALRSTILSMAANHLALSSNDPSLRVQAYRYQQDAIHELQDIVQDPEQAVTEPALATVLMMQVSARLFGGDNDGAVANHLAGAKAMISRRAASTHSSSSSTSNFLLSLFAYHDILSSVSRGSRPLSDHDTNFAAVEGEADMQSIAQVLLAVARISQLQHAIKERQSTEHTASLSEEEDATGRDIQQTLLAMDFSSSKTVSDISLTAEAYRHAAFIYLYRTWLSIGAPNPISMEHVTRCLSLVSFVPVSSPLTSAHIWPLFTAGCEAIDASQRAFVEQRFEDMYEEKKFPSLRRVARDVRDVWGAKDAEQEGMGMEKVDCIQVILRRRGREVDLA</sequence>
<dbReference type="InterPro" id="IPR036864">
    <property type="entry name" value="Zn2-C6_fun-type_DNA-bd_sf"/>
</dbReference>
<evidence type="ECO:0000256" key="1">
    <source>
        <dbReference type="ARBA" id="ARBA00004123"/>
    </source>
</evidence>
<keyword evidence="2" id="KW-0539">Nucleus</keyword>
<dbReference type="CDD" id="cd00067">
    <property type="entry name" value="GAL4"/>
    <property type="match status" value="1"/>
</dbReference>
<dbReference type="GO" id="GO:0008270">
    <property type="term" value="F:zinc ion binding"/>
    <property type="evidence" value="ECO:0007669"/>
    <property type="project" value="InterPro"/>
</dbReference>
<dbReference type="Pfam" id="PF00172">
    <property type="entry name" value="Zn_clus"/>
    <property type="match status" value="1"/>
</dbReference>
<dbReference type="GO" id="GO:0045944">
    <property type="term" value="P:positive regulation of transcription by RNA polymerase II"/>
    <property type="evidence" value="ECO:0007669"/>
    <property type="project" value="TreeGrafter"/>
</dbReference>
<accession>A0A9P4GYP8</accession>
<gene>
    <name evidence="5" type="ORF">EK21DRAFT_79341</name>
</gene>
<dbReference type="Pfam" id="PF11951">
    <property type="entry name" value="Fungal_trans_2"/>
    <property type="match status" value="1"/>
</dbReference>
<dbReference type="InterPro" id="IPR001138">
    <property type="entry name" value="Zn2Cys6_DnaBD"/>
</dbReference>
<feature type="region of interest" description="Disordered" evidence="3">
    <location>
        <begin position="49"/>
        <end position="97"/>
    </location>
</feature>
<keyword evidence="6" id="KW-1185">Reference proteome</keyword>
<proteinExistence type="predicted"/>
<dbReference type="Proteomes" id="UP000799777">
    <property type="component" value="Unassembled WGS sequence"/>
</dbReference>